<gene>
    <name evidence="2" type="ORF">CP97_06525</name>
</gene>
<reference evidence="3" key="2">
    <citation type="submission" date="2015-04" db="EMBL/GenBank/DDBJ databases">
        <title>The complete genome sequence of Erythrobacter sp. s21-N3.</title>
        <authorList>
            <person name="Zhuang L."/>
            <person name="Liu Y."/>
            <person name="Shao Z."/>
        </authorList>
    </citation>
    <scope>NUCLEOTIDE SEQUENCE [LARGE SCALE GENOMIC DNA]</scope>
    <source>
        <strain evidence="3">s21-N3</strain>
    </source>
</reference>
<evidence type="ECO:0000256" key="1">
    <source>
        <dbReference type="SAM" id="MobiDB-lite"/>
    </source>
</evidence>
<dbReference type="PROSITE" id="PS51257">
    <property type="entry name" value="PROKAR_LIPOPROTEIN"/>
    <property type="match status" value="1"/>
</dbReference>
<dbReference type="STRING" id="1648404.CP97_06525"/>
<feature type="region of interest" description="Disordered" evidence="1">
    <location>
        <begin position="53"/>
        <end position="81"/>
    </location>
</feature>
<name>A0A0H4VXD7_9SPHN</name>
<dbReference type="EMBL" id="CP011310">
    <property type="protein sequence ID" value="AKQ41748.1"/>
    <property type="molecule type" value="Genomic_DNA"/>
</dbReference>
<evidence type="ECO:0000313" key="2">
    <source>
        <dbReference type="EMBL" id="AKQ41748.1"/>
    </source>
</evidence>
<dbReference type="PATRIC" id="fig|1648404.4.peg.1362"/>
<reference evidence="2 3" key="1">
    <citation type="journal article" date="2015" name="Int. J. Syst. Evol. Microbiol.">
        <title>Erythrobacter atlanticus sp. nov., a bacterium from ocean sediment able to degrade polycyclic aromatic hydrocarbons.</title>
        <authorList>
            <person name="Zhuang L."/>
            <person name="Liu Y."/>
            <person name="Wang L."/>
            <person name="Wang W."/>
            <person name="Shao Z."/>
        </authorList>
    </citation>
    <scope>NUCLEOTIDE SEQUENCE [LARGE SCALE GENOMIC DNA]</scope>
    <source>
        <strain evidence="3">s21-N3</strain>
    </source>
</reference>
<protein>
    <submittedName>
        <fullName evidence="2">Uncharacterized protein</fullName>
    </submittedName>
</protein>
<dbReference type="Proteomes" id="UP000059113">
    <property type="component" value="Chromosome"/>
</dbReference>
<accession>A0A0H4VXD7</accession>
<dbReference type="AlphaFoldDB" id="A0A0H4VXD7"/>
<proteinExistence type="predicted"/>
<sequence>MKARSTLALAAILTLGACGQKEDLQPLAGEMLPPAPYGATQPLDAEQLLALEPQAAPERSVELRRESEERDDDPFDLPPEV</sequence>
<keyword evidence="3" id="KW-1185">Reference proteome</keyword>
<feature type="compositionally biased region" description="Basic and acidic residues" evidence="1">
    <location>
        <begin position="59"/>
        <end position="68"/>
    </location>
</feature>
<organism evidence="2 3">
    <name type="scientific">Aurantiacibacter atlanticus</name>
    <dbReference type="NCBI Taxonomy" id="1648404"/>
    <lineage>
        <taxon>Bacteria</taxon>
        <taxon>Pseudomonadati</taxon>
        <taxon>Pseudomonadota</taxon>
        <taxon>Alphaproteobacteria</taxon>
        <taxon>Sphingomonadales</taxon>
        <taxon>Erythrobacteraceae</taxon>
        <taxon>Aurantiacibacter</taxon>
    </lineage>
</organism>
<evidence type="ECO:0000313" key="3">
    <source>
        <dbReference type="Proteomes" id="UP000059113"/>
    </source>
</evidence>
<dbReference type="RefSeq" id="WP_048885265.1">
    <property type="nucleotide sequence ID" value="NZ_CP011310.1"/>
</dbReference>
<dbReference type="KEGG" id="ery:CP97_06525"/>